<accession>A0A660SEZ3</accession>
<protein>
    <submittedName>
        <fullName evidence="1">Uncharacterized protein</fullName>
    </submittedName>
</protein>
<dbReference type="Proteomes" id="UP000268469">
    <property type="component" value="Unassembled WGS sequence"/>
</dbReference>
<dbReference type="AlphaFoldDB" id="A0A660SEZ3"/>
<evidence type="ECO:0000313" key="2">
    <source>
        <dbReference type="Proteomes" id="UP000268469"/>
    </source>
</evidence>
<dbReference type="EMBL" id="QNBE01000089">
    <property type="protein sequence ID" value="RKX69364.1"/>
    <property type="molecule type" value="Genomic_DNA"/>
</dbReference>
<sequence length="267" mass="29901">MSRFLLVLLVLTACTKKEVGLKVKSFYLSYLGNWQEIENLNYLQTASGYKIAYIPIGVALLLNQSGFSFSPLDLVISEQPISGVRTISPYGGYLIKRVGKARIGIWARFEPPFKRDSINFLYLKQKPMLEMRSDFLITIGDSGVMITKDSPPALYRFDLAGRTLHQSEKLKLSPPSESDPSIARIDSLMELTLFRVDSRSALIETLQMRIGCDSLIIPHHLLPESLAGGITFKNLGHLTNLSVQIDSTQGLAILGFQGQPLMRYLFR</sequence>
<comment type="caution">
    <text evidence="1">The sequence shown here is derived from an EMBL/GenBank/DDBJ whole genome shotgun (WGS) entry which is preliminary data.</text>
</comment>
<gene>
    <name evidence="1" type="ORF">DRP53_08375</name>
</gene>
<name>A0A660SEZ3_UNCW3</name>
<proteinExistence type="predicted"/>
<reference evidence="1 2" key="1">
    <citation type="submission" date="2018-06" db="EMBL/GenBank/DDBJ databases">
        <title>Extensive metabolic versatility and redundancy in microbially diverse, dynamic hydrothermal sediments.</title>
        <authorList>
            <person name="Dombrowski N."/>
            <person name="Teske A."/>
            <person name="Baker B.J."/>
        </authorList>
    </citation>
    <scope>NUCLEOTIDE SEQUENCE [LARGE SCALE GENOMIC DNA]</scope>
    <source>
        <strain evidence="1">B36_G15</strain>
    </source>
</reference>
<evidence type="ECO:0000313" key="1">
    <source>
        <dbReference type="EMBL" id="RKX69364.1"/>
    </source>
</evidence>
<organism evidence="1 2">
    <name type="scientific">candidate division WOR-3 bacterium</name>
    <dbReference type="NCBI Taxonomy" id="2052148"/>
    <lineage>
        <taxon>Bacteria</taxon>
        <taxon>Bacteria division WOR-3</taxon>
    </lineage>
</organism>